<gene>
    <name evidence="1" type="ORF">PDM29_09690</name>
</gene>
<evidence type="ECO:0000313" key="1">
    <source>
        <dbReference type="EMBL" id="WNH54523.1"/>
    </source>
</evidence>
<proteinExistence type="predicted"/>
<reference evidence="1 2" key="1">
    <citation type="submission" date="2022-12" db="EMBL/GenBank/DDBJ databases">
        <title>Two new species, Stenotrophomonas aracearum and Stenotrophomonas oahuensis, isolated from Anthurium (Araceae family) in Hawaii.</title>
        <authorList>
            <person name="Chunag S.C."/>
            <person name="Dobhal S."/>
            <person name="Alvarez A."/>
            <person name="Arif M."/>
        </authorList>
    </citation>
    <scope>NUCLEOTIDE SEQUENCE [LARGE SCALE GENOMIC DNA]</scope>
    <source>
        <strain evidence="1 2">A5586</strain>
    </source>
</reference>
<name>A0ABY9YU82_9GAMM</name>
<accession>A0ABY9YU82</accession>
<dbReference type="Proteomes" id="UP001302072">
    <property type="component" value="Chromosome"/>
</dbReference>
<dbReference type="RefSeq" id="WP_311193614.1">
    <property type="nucleotide sequence ID" value="NZ_CP115541.1"/>
</dbReference>
<dbReference type="EMBL" id="CP115541">
    <property type="protein sequence ID" value="WNH54523.1"/>
    <property type="molecule type" value="Genomic_DNA"/>
</dbReference>
<organism evidence="1 2">
    <name type="scientific">Stenotrophomonas oahuensis</name>
    <dbReference type="NCBI Taxonomy" id="3003271"/>
    <lineage>
        <taxon>Bacteria</taxon>
        <taxon>Pseudomonadati</taxon>
        <taxon>Pseudomonadota</taxon>
        <taxon>Gammaproteobacteria</taxon>
        <taxon>Lysobacterales</taxon>
        <taxon>Lysobacteraceae</taxon>
        <taxon>Stenotrophomonas</taxon>
    </lineage>
</organism>
<sequence length="308" mass="34350">MRKALINDFVRHVRVMPGGVPLSRIWRTERFRHQQSFRLSVAGIRIATIREIDVSRRRRRAMLSSINVHAFAQGLGIELALLQGFGKAVREGYGINAIVFCQKGPVGSLAPEALFPRLGAVRIGVSSKNDEWIWRTDMDPQRSTRLNFQRRINRGGAFDEGTGVSIHNFRTEAGGPSPPDYLFNVKREGVVVEGTGFTGVAGHEYRRNEKGECFYPLDATHPNTIRMLLELREVLPTTEDDFSFLQGVAMGFIIASCGEHRSRYECRRHPMVTTAAALAEVGVSLPEHIPVAEDGTVVLAEVVIPMEE</sequence>
<evidence type="ECO:0000313" key="2">
    <source>
        <dbReference type="Proteomes" id="UP001302072"/>
    </source>
</evidence>
<keyword evidence="2" id="KW-1185">Reference proteome</keyword>
<protein>
    <submittedName>
        <fullName evidence="1">Uncharacterized protein</fullName>
    </submittedName>
</protein>